<dbReference type="Proteomes" id="UP000274661">
    <property type="component" value="Unassembled WGS sequence"/>
</dbReference>
<organism evidence="2 3">
    <name type="scientific">Sphingomonas ginkgonis</name>
    <dbReference type="NCBI Taxonomy" id="2315330"/>
    <lineage>
        <taxon>Bacteria</taxon>
        <taxon>Pseudomonadati</taxon>
        <taxon>Pseudomonadota</taxon>
        <taxon>Alphaproteobacteria</taxon>
        <taxon>Sphingomonadales</taxon>
        <taxon>Sphingomonadaceae</taxon>
        <taxon>Sphingomonas</taxon>
    </lineage>
</organism>
<dbReference type="InterPro" id="IPR043749">
    <property type="entry name" value="DUF5694"/>
</dbReference>
<feature type="chain" id="PRO_5018976420" description="TraB/GumN family protein" evidence="1">
    <location>
        <begin position="20"/>
        <end position="352"/>
    </location>
</feature>
<gene>
    <name evidence="2" type="ORF">HMF7854_13595</name>
</gene>
<evidence type="ECO:0008006" key="4">
    <source>
        <dbReference type="Google" id="ProtNLM"/>
    </source>
</evidence>
<protein>
    <recommendedName>
        <fullName evidence="4">TraB/GumN family protein</fullName>
    </recommendedName>
</protein>
<keyword evidence="3" id="KW-1185">Reference proteome</keyword>
<accession>A0A429VCZ4</accession>
<dbReference type="Pfam" id="PF18950">
    <property type="entry name" value="DUF5694"/>
    <property type="match status" value="1"/>
</dbReference>
<name>A0A429VCZ4_9SPHN</name>
<reference evidence="2 3" key="1">
    <citation type="submission" date="2018-12" db="EMBL/GenBank/DDBJ databases">
        <title>Sphingomonas sp. HMF7854 Genome sequencing and assembly.</title>
        <authorList>
            <person name="Cha I."/>
            <person name="Kang H."/>
            <person name="Kim H."/>
            <person name="Kang J."/>
            <person name="Joh K."/>
        </authorList>
    </citation>
    <scope>NUCLEOTIDE SEQUENCE [LARGE SCALE GENOMIC DNA]</scope>
    <source>
        <strain evidence="2 3">HMF7854</strain>
    </source>
</reference>
<proteinExistence type="predicted"/>
<dbReference type="AlphaFoldDB" id="A0A429VCZ4"/>
<sequence>MRRRLLLLFTALLAGPAVAAPSAPPLGWHPPVAGDRTRIMTLGSAHLSGIRSVTPAMLEPLLARLAGFRPTIITHEGVPGEQCDMMRRSPRYADAVANYCWDPAPAQKLAGKTQQEAEEAAETLLERGGPRTPAERRRLALLFLAANERASAWVQWLRLVPGERIAADGLDPAMIDVLERKGKARNESYDVAAMLAARLGLERVYSVDDHSSDGAMRHTDGPFEATMTRHFARGRASPLVAEEQKFEASLKDGASMLAFYRWLNDPTIAAKQGRMDFGGAQSAADLAPYGRHYAAWWDVRNLRMAANIRATTVEHPGGRVLNIVGSSHKPYYDWLLSQMGDVEVVPVQPFLR</sequence>
<evidence type="ECO:0000313" key="3">
    <source>
        <dbReference type="Proteomes" id="UP000274661"/>
    </source>
</evidence>
<keyword evidence="1" id="KW-0732">Signal</keyword>
<comment type="caution">
    <text evidence="2">The sequence shown here is derived from an EMBL/GenBank/DDBJ whole genome shotgun (WGS) entry which is preliminary data.</text>
</comment>
<evidence type="ECO:0000256" key="1">
    <source>
        <dbReference type="SAM" id="SignalP"/>
    </source>
</evidence>
<dbReference type="EMBL" id="RWJF01000001">
    <property type="protein sequence ID" value="RST31756.1"/>
    <property type="molecule type" value="Genomic_DNA"/>
</dbReference>
<dbReference type="RefSeq" id="WP_126719695.1">
    <property type="nucleotide sequence ID" value="NZ_RWJF01000001.1"/>
</dbReference>
<evidence type="ECO:0000313" key="2">
    <source>
        <dbReference type="EMBL" id="RST31756.1"/>
    </source>
</evidence>
<dbReference type="OrthoDB" id="69432at2"/>
<feature type="signal peptide" evidence="1">
    <location>
        <begin position="1"/>
        <end position="19"/>
    </location>
</feature>